<dbReference type="InterPro" id="IPR006363">
    <property type="entry name" value="Cbl_synth_CobJ/CibH_dom"/>
</dbReference>
<dbReference type="Gene3D" id="3.40.1010.10">
    <property type="entry name" value="Cobalt-precorrin-4 Transmethylase, Domain 1"/>
    <property type="match status" value="1"/>
</dbReference>
<dbReference type="Pfam" id="PF00590">
    <property type="entry name" value="TP_methylase"/>
    <property type="match status" value="1"/>
</dbReference>
<evidence type="ECO:0000256" key="3">
    <source>
        <dbReference type="ARBA" id="ARBA00022573"/>
    </source>
</evidence>
<dbReference type="InterPro" id="IPR006066">
    <property type="entry name" value="NO2/SO3_Rdtase_FeS/sirohaem_BS"/>
</dbReference>
<dbReference type="GO" id="GO:0032259">
    <property type="term" value="P:methylation"/>
    <property type="evidence" value="ECO:0007669"/>
    <property type="project" value="UniProtKB-KW"/>
</dbReference>
<protein>
    <submittedName>
        <fullName evidence="12">Precorrin-3B C17-methyltransferase</fullName>
        <ecNumber evidence="12">2.1.1.131</ecNumber>
    </submittedName>
</protein>
<evidence type="ECO:0000313" key="12">
    <source>
        <dbReference type="EMBL" id="MDQ0494182.1"/>
    </source>
</evidence>
<dbReference type="InterPro" id="IPR014777">
    <property type="entry name" value="4pyrrole_Mease_sub1"/>
</dbReference>
<evidence type="ECO:0000256" key="8">
    <source>
        <dbReference type="ARBA" id="ARBA00023004"/>
    </source>
</evidence>
<dbReference type="EC" id="2.1.1.131" evidence="12"/>
<feature type="domain" description="Tetrapyrrole methylase" evidence="10">
    <location>
        <begin position="6"/>
        <end position="217"/>
    </location>
</feature>
<dbReference type="Pfam" id="PF01077">
    <property type="entry name" value="NIR_SIR"/>
    <property type="match status" value="1"/>
</dbReference>
<dbReference type="PANTHER" id="PTHR47036:SF1">
    <property type="entry name" value="COBALT-FACTOR III C(17)-METHYLTRANSFERASE-RELATED"/>
    <property type="match status" value="1"/>
</dbReference>
<keyword evidence="6" id="KW-0949">S-adenosyl-L-methionine</keyword>
<evidence type="ECO:0000256" key="6">
    <source>
        <dbReference type="ARBA" id="ARBA00022691"/>
    </source>
</evidence>
<keyword evidence="8" id="KW-0408">Iron</keyword>
<evidence type="ECO:0000259" key="11">
    <source>
        <dbReference type="Pfam" id="PF01077"/>
    </source>
</evidence>
<evidence type="ECO:0000256" key="5">
    <source>
        <dbReference type="ARBA" id="ARBA00022679"/>
    </source>
</evidence>
<comment type="caution">
    <text evidence="12">The sequence shown here is derived from an EMBL/GenBank/DDBJ whole genome shotgun (WGS) entry which is preliminary data.</text>
</comment>
<dbReference type="GO" id="GO:0030789">
    <property type="term" value="F:precorrin-3B C17-methyltransferase activity"/>
    <property type="evidence" value="ECO:0007669"/>
    <property type="project" value="UniProtKB-EC"/>
</dbReference>
<dbReference type="InterPro" id="IPR006067">
    <property type="entry name" value="NO2/SO3_Rdtase_4Fe4S_dom"/>
</dbReference>
<evidence type="ECO:0000259" key="10">
    <source>
        <dbReference type="Pfam" id="PF00590"/>
    </source>
</evidence>
<dbReference type="RefSeq" id="WP_152382126.1">
    <property type="nucleotide sequence ID" value="NZ_CP045298.1"/>
</dbReference>
<dbReference type="Gene3D" id="3.30.950.10">
    <property type="entry name" value="Methyltransferase, Cobalt-precorrin-4 Transmethylase, Domain 2"/>
    <property type="match status" value="1"/>
</dbReference>
<keyword evidence="9" id="KW-0411">Iron-sulfur</keyword>
<dbReference type="CDD" id="cd11646">
    <property type="entry name" value="Precorrin_3B_C17_MT"/>
    <property type="match status" value="1"/>
</dbReference>
<organism evidence="12 13">
    <name type="scientific">Paenibacillus brasilensis</name>
    <dbReference type="NCBI Taxonomy" id="128574"/>
    <lineage>
        <taxon>Bacteria</taxon>
        <taxon>Bacillati</taxon>
        <taxon>Bacillota</taxon>
        <taxon>Bacilli</taxon>
        <taxon>Bacillales</taxon>
        <taxon>Paenibacillaceae</taxon>
        <taxon>Paenibacillus</taxon>
    </lineage>
</organism>
<keyword evidence="5 12" id="KW-0808">Transferase</keyword>
<dbReference type="SUPFAM" id="SSF53790">
    <property type="entry name" value="Tetrapyrrole methylase"/>
    <property type="match status" value="1"/>
</dbReference>
<dbReference type="PANTHER" id="PTHR47036">
    <property type="entry name" value="COBALT-FACTOR III C(17)-METHYLTRANSFERASE-RELATED"/>
    <property type="match status" value="1"/>
</dbReference>
<accession>A0ABU0KXK5</accession>
<dbReference type="Proteomes" id="UP001242811">
    <property type="component" value="Unassembled WGS sequence"/>
</dbReference>
<dbReference type="InterPro" id="IPR000878">
    <property type="entry name" value="4pyrrol_Mease"/>
</dbReference>
<keyword evidence="2" id="KW-0004">4Fe-4S</keyword>
<keyword evidence="13" id="KW-1185">Reference proteome</keyword>
<evidence type="ECO:0000256" key="2">
    <source>
        <dbReference type="ARBA" id="ARBA00022485"/>
    </source>
</evidence>
<gene>
    <name evidence="12" type="ORF">QOZ95_002345</name>
</gene>
<dbReference type="SUPFAM" id="SSF56014">
    <property type="entry name" value="Nitrite and sulphite reductase 4Fe-4S domain-like"/>
    <property type="match status" value="1"/>
</dbReference>
<evidence type="ECO:0000256" key="4">
    <source>
        <dbReference type="ARBA" id="ARBA00022603"/>
    </source>
</evidence>
<keyword evidence="4 12" id="KW-0489">Methyltransferase</keyword>
<evidence type="ECO:0000256" key="7">
    <source>
        <dbReference type="ARBA" id="ARBA00022723"/>
    </source>
</evidence>
<dbReference type="InterPro" id="IPR014776">
    <property type="entry name" value="4pyrrole_Mease_sub2"/>
</dbReference>
<dbReference type="NCBIfam" id="TIGR01466">
    <property type="entry name" value="cobJ_cbiH"/>
    <property type="match status" value="1"/>
</dbReference>
<evidence type="ECO:0000256" key="9">
    <source>
        <dbReference type="ARBA" id="ARBA00023014"/>
    </source>
</evidence>
<dbReference type="InterPro" id="IPR051810">
    <property type="entry name" value="Precorrin_MeTrfase"/>
</dbReference>
<proteinExistence type="predicted"/>
<sequence>MSPLGKLLVIGFGPGDMEHITKRALDALSESEVIIGYNTYVDLIRPLLNGQEIVRTGMTEEVSRAQEAVRQAEMGKKVAVISSGDAGVYGMAGLVYEVLMQKGWRREDGVEVEVVPGISAIQSCASLLGAPVMHDACTISLSDHLTPWETIVKRVEAAASADFVIALYNPRSGRRTRQIVETQSILLRYRDPQTPVGLVKSAYRERQQVIVTTLEDMLNHDIGMLTTVIIGNSSTMVYDGLIVTPRGYQRKYTLDATEQALKPHQRLRTEAEPWSLGAQAGAAPAVPGPSASVAATAVAAQARPQAVAAVQGSPSAAQAGSAPASLAAEALSRLAAGGRLPDDASARWSGQTPAVSASGVGAAAGTATGGFGKPALFEVGVSPGVGNKKFTARQMALLAEIAGEDGEVEYTPDHQIVLRVPCADPEELVGRLRDERLIVMPIGDVFKVKACDFCNMEKDDAVPVAEHLQVVLGGLQAPKETSIALNGCGMACYGAVLEDIGIVYRKGGYDLFLGGKKFGRNAHAAQPVAEGIPGEQITDIVEHIIAEYKEKGHPNERFHKFFKRVGVVAGFRHEDAPATVEVNAVCGD</sequence>
<dbReference type="PROSITE" id="PS00365">
    <property type="entry name" value="NIR_SIR"/>
    <property type="match status" value="1"/>
</dbReference>
<dbReference type="EMBL" id="JAUSWA010000011">
    <property type="protein sequence ID" value="MDQ0494182.1"/>
    <property type="molecule type" value="Genomic_DNA"/>
</dbReference>
<dbReference type="InterPro" id="IPR035996">
    <property type="entry name" value="4pyrrol_Methylase_sf"/>
</dbReference>
<comment type="pathway">
    <text evidence="1">Cofactor biosynthesis; adenosylcobalamin biosynthesis.</text>
</comment>
<feature type="domain" description="Nitrite/sulphite reductase 4Fe-4S" evidence="11">
    <location>
        <begin position="453"/>
        <end position="567"/>
    </location>
</feature>
<keyword evidence="3" id="KW-0169">Cobalamin biosynthesis</keyword>
<keyword evidence="7" id="KW-0479">Metal-binding</keyword>
<name>A0ABU0KXK5_9BACL</name>
<dbReference type="InterPro" id="IPR045854">
    <property type="entry name" value="NO2/SO3_Rdtase_4Fe4S_sf"/>
</dbReference>
<dbReference type="Gene3D" id="3.30.413.10">
    <property type="entry name" value="Sulfite Reductase Hemoprotein, domain 1"/>
    <property type="match status" value="1"/>
</dbReference>
<reference evidence="12 13" key="1">
    <citation type="submission" date="2023-07" db="EMBL/GenBank/DDBJ databases">
        <title>Genomic Encyclopedia of Type Strains, Phase IV (KMG-IV): sequencing the most valuable type-strain genomes for metagenomic binning, comparative biology and taxonomic classification.</title>
        <authorList>
            <person name="Goeker M."/>
        </authorList>
    </citation>
    <scope>NUCLEOTIDE SEQUENCE [LARGE SCALE GENOMIC DNA]</scope>
    <source>
        <strain evidence="12 13">DSM 14914</strain>
    </source>
</reference>
<evidence type="ECO:0000313" key="13">
    <source>
        <dbReference type="Proteomes" id="UP001242811"/>
    </source>
</evidence>
<evidence type="ECO:0000256" key="1">
    <source>
        <dbReference type="ARBA" id="ARBA00004953"/>
    </source>
</evidence>